<evidence type="ECO:0000313" key="3">
    <source>
        <dbReference type="Proteomes" id="UP000595426"/>
    </source>
</evidence>
<dbReference type="InterPro" id="IPR051703">
    <property type="entry name" value="NF-kappa-B_Signaling_Reg"/>
</dbReference>
<sequence>MIKYAVFDTEEAWLDFRAPYFTSSEATALLPEAKKKGEILSVGAKTYIRKCAASVLAPPPPPQYNQAMEHGKATEPFAVMALAKNLGKSIDDDDFIYTSTNGFVFFYDDEYNLGGTPDVIMKALKKSAEIKCPNSDTHLEHLTLKTPEDVKISLPKYYGQMQSNMYLTGTDECIFMSFDNRFYNDKLHEHYINIPKDDEYIENLLKKAKAAKTYKEEILKALNN</sequence>
<dbReference type="InterPro" id="IPR011604">
    <property type="entry name" value="PDDEXK-like_dom_sf"/>
</dbReference>
<dbReference type="Pfam" id="PF09588">
    <property type="entry name" value="YqaJ"/>
    <property type="match status" value="1"/>
</dbReference>
<dbReference type="Proteomes" id="UP000595426">
    <property type="component" value="Chromosome"/>
</dbReference>
<dbReference type="InterPro" id="IPR011335">
    <property type="entry name" value="Restrct_endonuc-II-like"/>
</dbReference>
<dbReference type="AlphaFoldDB" id="A0A7T7ZWM2"/>
<name>A0A7T7ZWM2_9FLAO</name>
<accession>A0A7T7ZWM2</accession>
<evidence type="ECO:0000259" key="1">
    <source>
        <dbReference type="Pfam" id="PF09588"/>
    </source>
</evidence>
<protein>
    <submittedName>
        <fullName evidence="2">YqaJ viral recombinase family protein</fullName>
    </submittedName>
</protein>
<dbReference type="KEGG" id="egm:AYC65_02760"/>
<keyword evidence="3" id="KW-1185">Reference proteome</keyword>
<gene>
    <name evidence="2" type="ORF">I6H88_13675</name>
</gene>
<reference evidence="2 3" key="1">
    <citation type="submission" date="2020-12" db="EMBL/GenBank/DDBJ databases">
        <title>FDA dAtabase for Regulatory Grade micrObial Sequences (FDA-ARGOS): Supporting development and validation of Infectious Disease Dx tests.</title>
        <authorList>
            <person name="Kerrigan L."/>
            <person name="Long C."/>
            <person name="Tallon L."/>
            <person name="Sadzewicz L."/>
            <person name="Zhao X."/>
            <person name="Boylan J."/>
            <person name="Ott S."/>
            <person name="Bowen H."/>
            <person name="Vavikolanu K."/>
            <person name="Mehta A."/>
            <person name="Aluvathingal J."/>
            <person name="Nadendla S."/>
            <person name="Yan Y."/>
            <person name="Sichtig H."/>
        </authorList>
    </citation>
    <scope>NUCLEOTIDE SEQUENCE [LARGE SCALE GENOMIC DNA]</scope>
    <source>
        <strain evidence="2 3">FDAARGOS_1031</strain>
    </source>
</reference>
<dbReference type="RefSeq" id="WP_052114783.1">
    <property type="nucleotide sequence ID" value="NZ_CBCSDR010000005.1"/>
</dbReference>
<dbReference type="InterPro" id="IPR019080">
    <property type="entry name" value="YqaJ_viral_recombinase"/>
</dbReference>
<dbReference type="GeneID" id="93131804"/>
<dbReference type="PANTHER" id="PTHR46609:SF6">
    <property type="entry name" value="EXONUCLEASE, PHAGE-TYPE_RECB, C-TERMINAL DOMAIN-CONTAINING PROTEIN-RELATED"/>
    <property type="match status" value="1"/>
</dbReference>
<proteinExistence type="predicted"/>
<dbReference type="OrthoDB" id="1245848at2"/>
<dbReference type="EMBL" id="CP067018">
    <property type="protein sequence ID" value="QQN57493.1"/>
    <property type="molecule type" value="Genomic_DNA"/>
</dbReference>
<dbReference type="PANTHER" id="PTHR46609">
    <property type="entry name" value="EXONUCLEASE, PHAGE-TYPE/RECB, C-TERMINAL DOMAIN-CONTAINING PROTEIN"/>
    <property type="match status" value="1"/>
</dbReference>
<dbReference type="Gene3D" id="3.90.320.10">
    <property type="match status" value="1"/>
</dbReference>
<evidence type="ECO:0000313" key="2">
    <source>
        <dbReference type="EMBL" id="QQN57493.1"/>
    </source>
</evidence>
<dbReference type="SUPFAM" id="SSF52980">
    <property type="entry name" value="Restriction endonuclease-like"/>
    <property type="match status" value="1"/>
</dbReference>
<feature type="domain" description="YqaJ viral recombinase" evidence="1">
    <location>
        <begin position="13"/>
        <end position="170"/>
    </location>
</feature>
<organism evidence="2 3">
    <name type="scientific">Elizabethkingia bruuniana</name>
    <dbReference type="NCBI Taxonomy" id="1756149"/>
    <lineage>
        <taxon>Bacteria</taxon>
        <taxon>Pseudomonadati</taxon>
        <taxon>Bacteroidota</taxon>
        <taxon>Flavobacteriia</taxon>
        <taxon>Flavobacteriales</taxon>
        <taxon>Weeksellaceae</taxon>
        <taxon>Elizabethkingia</taxon>
    </lineage>
</organism>